<dbReference type="NCBIfam" id="TIGR04256">
    <property type="entry name" value="GxxExxY"/>
    <property type="match status" value="1"/>
</dbReference>
<dbReference type="RefSeq" id="WP_066328362.1">
    <property type="nucleotide sequence ID" value="NZ_BJVF01000001.1"/>
</dbReference>
<dbReference type="OrthoDB" id="1119698at2"/>
<organism evidence="2 4">
    <name type="scientific">Flavobacterium glycines</name>
    <dbReference type="NCBI Taxonomy" id="551990"/>
    <lineage>
        <taxon>Bacteria</taxon>
        <taxon>Pseudomonadati</taxon>
        <taxon>Bacteroidota</taxon>
        <taxon>Flavobacteriia</taxon>
        <taxon>Flavobacteriales</taxon>
        <taxon>Flavobacteriaceae</taxon>
        <taxon>Flavobacterium</taxon>
    </lineage>
</organism>
<gene>
    <name evidence="2" type="ORF">FBGL_10535</name>
    <name evidence="1" type="ORF">FGL01_14360</name>
    <name evidence="3" type="ORF">SAMN05192550_0259</name>
</gene>
<dbReference type="EMBL" id="FNEO01000001">
    <property type="protein sequence ID" value="SDI57990.1"/>
    <property type="molecule type" value="Genomic_DNA"/>
</dbReference>
<dbReference type="InterPro" id="IPR011604">
    <property type="entry name" value="PDDEXK-like_dom_sf"/>
</dbReference>
<dbReference type="STRING" id="551990.SAMN05192550_0259"/>
<evidence type="ECO:0000313" key="6">
    <source>
        <dbReference type="Proteomes" id="UP000321579"/>
    </source>
</evidence>
<reference evidence="2" key="2">
    <citation type="submission" date="2016-03" db="EMBL/GenBank/DDBJ databases">
        <authorList>
            <person name="Ploux O."/>
        </authorList>
    </citation>
    <scope>NUCLEOTIDE SEQUENCE</scope>
    <source>
        <strain evidence="2">NBRC 105008</strain>
    </source>
</reference>
<evidence type="ECO:0000313" key="4">
    <source>
        <dbReference type="Proteomes" id="UP000093226"/>
    </source>
</evidence>
<name>A0A1B9DPQ3_9FLAO</name>
<reference evidence="4" key="1">
    <citation type="submission" date="2016-03" db="EMBL/GenBank/DDBJ databases">
        <title>Draft genome sequence of Paenibacillus glacialis DSM 22343.</title>
        <authorList>
            <person name="Shin S.-K."/>
            <person name="Yi H."/>
        </authorList>
    </citation>
    <scope>NUCLEOTIDE SEQUENCE [LARGE SCALE GENOMIC DNA]</scope>
    <source>
        <strain evidence="4">NBRC 105008</strain>
    </source>
</reference>
<proteinExistence type="predicted"/>
<keyword evidence="5" id="KW-1185">Reference proteome</keyword>
<dbReference type="InterPro" id="IPR026350">
    <property type="entry name" value="GxxExxY"/>
</dbReference>
<evidence type="ECO:0000313" key="5">
    <source>
        <dbReference type="Proteomes" id="UP000182367"/>
    </source>
</evidence>
<dbReference type="Proteomes" id="UP000093226">
    <property type="component" value="Unassembled WGS sequence"/>
</dbReference>
<dbReference type="EMBL" id="BJVF01000001">
    <property type="protein sequence ID" value="GEL10697.1"/>
    <property type="molecule type" value="Genomic_DNA"/>
</dbReference>
<comment type="caution">
    <text evidence="2">The sequence shown here is derived from an EMBL/GenBank/DDBJ whole genome shotgun (WGS) entry which is preliminary data.</text>
</comment>
<evidence type="ECO:0000313" key="2">
    <source>
        <dbReference type="EMBL" id="OCB71655.1"/>
    </source>
</evidence>
<evidence type="ECO:0000313" key="3">
    <source>
        <dbReference type="EMBL" id="SDI57990.1"/>
    </source>
</evidence>
<reference evidence="1 6" key="4">
    <citation type="submission" date="2019-07" db="EMBL/GenBank/DDBJ databases">
        <title>Whole genome shotgun sequence of Flavobacterium glycines NBRC 105008.</title>
        <authorList>
            <person name="Hosoyama A."/>
            <person name="Uohara A."/>
            <person name="Ohji S."/>
            <person name="Ichikawa N."/>
        </authorList>
    </citation>
    <scope>NUCLEOTIDE SEQUENCE [LARGE SCALE GENOMIC DNA]</scope>
    <source>
        <strain evidence="1 6">NBRC 105008</strain>
    </source>
</reference>
<dbReference type="Gene3D" id="3.90.320.10">
    <property type="match status" value="1"/>
</dbReference>
<dbReference type="EMBL" id="LVEO01000018">
    <property type="protein sequence ID" value="OCB71655.1"/>
    <property type="molecule type" value="Genomic_DNA"/>
</dbReference>
<sequence>MELTKTYLKDLTYQINGAAIEVHKELGPGLLESVYHKCLKKELSNRKISFKSEFSVPLNFKGLDIETDLRCDLLIENCIVIELKAIEALAPIHQAQILTYMKLLKAPKGILYNFHCINLFNEGQKTFVNEYFKNLPE</sequence>
<protein>
    <submittedName>
        <fullName evidence="2">GxxExxY protein</fullName>
    </submittedName>
</protein>
<dbReference type="Proteomes" id="UP000182367">
    <property type="component" value="Unassembled WGS sequence"/>
</dbReference>
<reference evidence="3 5" key="3">
    <citation type="submission" date="2016-10" db="EMBL/GenBank/DDBJ databases">
        <authorList>
            <person name="Varghese N."/>
            <person name="Submissions S."/>
        </authorList>
    </citation>
    <scope>NUCLEOTIDE SEQUENCE [LARGE SCALE GENOMIC DNA]</scope>
    <source>
        <strain evidence="3 5">Gm-149</strain>
    </source>
</reference>
<dbReference type="Pfam" id="PF13366">
    <property type="entry name" value="PDDEXK_3"/>
    <property type="match status" value="1"/>
</dbReference>
<evidence type="ECO:0000313" key="1">
    <source>
        <dbReference type="EMBL" id="GEL10697.1"/>
    </source>
</evidence>
<accession>A0A1B9DPQ3</accession>
<dbReference type="AlphaFoldDB" id="A0A1B9DPQ3"/>
<dbReference type="Proteomes" id="UP000321579">
    <property type="component" value="Unassembled WGS sequence"/>
</dbReference>